<comment type="subcellular location">
    <subcellularLocation>
        <location evidence="1">Endoplasmic reticulum membrane</location>
        <topology evidence="1">Single-pass type I membrane protein</topology>
    </subcellularLocation>
</comment>
<evidence type="ECO:0000313" key="12">
    <source>
        <dbReference type="EMBL" id="KAF6005843.1"/>
    </source>
</evidence>
<feature type="chain" id="PRO_5033377618" description="Protein BIG1" evidence="11">
    <location>
        <begin position="21"/>
        <end position="372"/>
    </location>
</feature>
<evidence type="ECO:0000256" key="11">
    <source>
        <dbReference type="SAM" id="SignalP"/>
    </source>
</evidence>
<evidence type="ECO:0000313" key="13">
    <source>
        <dbReference type="EMBL" id="VUG19057.1"/>
    </source>
</evidence>
<keyword evidence="7 10" id="KW-1133">Transmembrane helix</keyword>
<reference evidence="13 14" key="1">
    <citation type="submission" date="2019-07" db="EMBL/GenBank/DDBJ databases">
        <authorList>
            <person name="Friedrich A."/>
            <person name="Schacherer J."/>
        </authorList>
    </citation>
    <scope>NUCLEOTIDE SEQUENCE [LARGE SCALE GENOMIC DNA]</scope>
</reference>
<keyword evidence="6" id="KW-0256">Endoplasmic reticulum</keyword>
<dbReference type="AlphaFoldDB" id="A0A3F2Y555"/>
<evidence type="ECO:0000256" key="8">
    <source>
        <dbReference type="ARBA" id="ARBA00023136"/>
    </source>
</evidence>
<evidence type="ECO:0000256" key="7">
    <source>
        <dbReference type="ARBA" id="ARBA00022989"/>
    </source>
</evidence>
<dbReference type="InterPro" id="IPR037654">
    <property type="entry name" value="Big1"/>
</dbReference>
<dbReference type="GO" id="GO:0071555">
    <property type="term" value="P:cell wall organization"/>
    <property type="evidence" value="ECO:0007669"/>
    <property type="project" value="UniProtKB-KW"/>
</dbReference>
<dbReference type="Proteomes" id="UP000568158">
    <property type="component" value="Unassembled WGS sequence"/>
</dbReference>
<evidence type="ECO:0000313" key="15">
    <source>
        <dbReference type="Proteomes" id="UP000568158"/>
    </source>
</evidence>
<gene>
    <name evidence="13" type="ORF">DEBR0S4_09384G</name>
    <name evidence="12" type="ORF">HII12_005419</name>
</gene>
<evidence type="ECO:0000256" key="4">
    <source>
        <dbReference type="ARBA" id="ARBA00022692"/>
    </source>
</evidence>
<evidence type="ECO:0000256" key="2">
    <source>
        <dbReference type="ARBA" id="ARBA00008203"/>
    </source>
</evidence>
<keyword evidence="4 10" id="KW-0812">Transmembrane</keyword>
<proteinExistence type="inferred from homology"/>
<evidence type="ECO:0000256" key="3">
    <source>
        <dbReference type="ARBA" id="ARBA00022089"/>
    </source>
</evidence>
<evidence type="ECO:0000256" key="1">
    <source>
        <dbReference type="ARBA" id="ARBA00004115"/>
    </source>
</evidence>
<protein>
    <recommendedName>
        <fullName evidence="3">Protein BIG1</fullName>
    </recommendedName>
</protein>
<accession>A0A3F2Y555</accession>
<dbReference type="EMBL" id="CABFWN010000004">
    <property type="protein sequence ID" value="VUG19057.1"/>
    <property type="molecule type" value="Genomic_DNA"/>
</dbReference>
<organism evidence="13 14">
    <name type="scientific">Dekkera bruxellensis</name>
    <name type="common">Brettanomyces custersii</name>
    <dbReference type="NCBI Taxonomy" id="5007"/>
    <lineage>
        <taxon>Eukaryota</taxon>
        <taxon>Fungi</taxon>
        <taxon>Dikarya</taxon>
        <taxon>Ascomycota</taxon>
        <taxon>Saccharomycotina</taxon>
        <taxon>Pichiomycetes</taxon>
        <taxon>Pichiales</taxon>
        <taxon>Pichiaceae</taxon>
        <taxon>Brettanomyces</taxon>
    </lineage>
</organism>
<dbReference type="Proteomes" id="UP000478008">
    <property type="component" value="Unassembled WGS sequence"/>
</dbReference>
<evidence type="ECO:0000256" key="5">
    <source>
        <dbReference type="ARBA" id="ARBA00022729"/>
    </source>
</evidence>
<reference evidence="12 15" key="2">
    <citation type="journal article" date="2020" name="Appl. Microbiol. Biotechnol.">
        <title>Targeted gene deletion in Brettanomyces bruxellensis with an expression-free CRISPR-Cas9 system.</title>
        <authorList>
            <person name="Varela C."/>
            <person name="Bartel C."/>
            <person name="Onetto C."/>
            <person name="Borneman A."/>
        </authorList>
    </citation>
    <scope>NUCLEOTIDE SEQUENCE [LARGE SCALE GENOMIC DNA]</scope>
    <source>
        <strain evidence="12 15">AWRI1613</strain>
    </source>
</reference>
<dbReference type="GO" id="GO:0005789">
    <property type="term" value="C:endoplasmic reticulum membrane"/>
    <property type="evidence" value="ECO:0007669"/>
    <property type="project" value="UniProtKB-SubCell"/>
</dbReference>
<dbReference type="PANTHER" id="PTHR28285">
    <property type="entry name" value="PROTEIN BIG1"/>
    <property type="match status" value="1"/>
</dbReference>
<keyword evidence="8 10" id="KW-0472">Membrane</keyword>
<keyword evidence="9" id="KW-0961">Cell wall biogenesis/degradation</keyword>
<comment type="similarity">
    <text evidence="2">Belongs to the BIG1 family.</text>
</comment>
<sequence length="372" mass="42153">MQFWVNWVGLILLIADAVFGSTVNVFPSLLLSYGLIPGLRSSIDHSSQMPYQKAEAETIIGRAFEQCLSHAYIIADIPGLVLSDFAHFEAFQTLRKQAAAASTIISMPNVLTDDLGNTLDMDKIENILKVNCDVKVMDVKGNDKNSIEKYIDTQRRLIRISFPALNSNSTLDARLARLKEYDEVIKEVFRILPTPNIVTLFTTNTSTTVDLDEISNTENVIEESEIPESPKMISLSIQKKIKQSKRMIFPDITVFDKSRYYDYERNSNTNQDVYVRKKTPKNDKSWLSRKKKVIKKKSSLYRFGEDDKELSSVFINVKFIHDNALLIFCVISVLGLIIFGDMIRIALGFVTGALSKHTKSESKSTGKREKQD</sequence>
<feature type="transmembrane region" description="Helical" evidence="10">
    <location>
        <begin position="325"/>
        <end position="354"/>
    </location>
</feature>
<keyword evidence="5 11" id="KW-0732">Signal</keyword>
<feature type="signal peptide" evidence="11">
    <location>
        <begin position="1"/>
        <end position="20"/>
    </location>
</feature>
<dbReference type="EMBL" id="JABCYN010000057">
    <property type="protein sequence ID" value="KAF6005843.1"/>
    <property type="molecule type" value="Genomic_DNA"/>
</dbReference>
<evidence type="ECO:0000256" key="9">
    <source>
        <dbReference type="ARBA" id="ARBA00023316"/>
    </source>
</evidence>
<evidence type="ECO:0000313" key="14">
    <source>
        <dbReference type="Proteomes" id="UP000478008"/>
    </source>
</evidence>
<name>A0A3F2Y555_DEKBR</name>
<dbReference type="GO" id="GO:0009272">
    <property type="term" value="P:fungal-type cell wall biogenesis"/>
    <property type="evidence" value="ECO:0007669"/>
    <property type="project" value="TreeGrafter"/>
</dbReference>
<dbReference type="GO" id="GO:0006078">
    <property type="term" value="P:(1-&gt;6)-beta-D-glucan biosynthetic process"/>
    <property type="evidence" value="ECO:0007669"/>
    <property type="project" value="TreeGrafter"/>
</dbReference>
<evidence type="ECO:0000256" key="10">
    <source>
        <dbReference type="SAM" id="Phobius"/>
    </source>
</evidence>
<dbReference type="PANTHER" id="PTHR28285:SF1">
    <property type="entry name" value="PROTEIN BIG1"/>
    <property type="match status" value="1"/>
</dbReference>
<keyword evidence="14" id="KW-1185">Reference proteome</keyword>
<evidence type="ECO:0000256" key="6">
    <source>
        <dbReference type="ARBA" id="ARBA00022824"/>
    </source>
</evidence>